<comment type="caution">
    <text evidence="1">The sequence shown here is derived from an EMBL/GenBank/DDBJ whole genome shotgun (WGS) entry which is preliminary data.</text>
</comment>
<gene>
    <name evidence="1" type="ORF">ACJMK2_009957</name>
</gene>
<organism evidence="1 2">
    <name type="scientific">Sinanodonta woodiana</name>
    <name type="common">Chinese pond mussel</name>
    <name type="synonym">Anodonta woodiana</name>
    <dbReference type="NCBI Taxonomy" id="1069815"/>
    <lineage>
        <taxon>Eukaryota</taxon>
        <taxon>Metazoa</taxon>
        <taxon>Spiralia</taxon>
        <taxon>Lophotrochozoa</taxon>
        <taxon>Mollusca</taxon>
        <taxon>Bivalvia</taxon>
        <taxon>Autobranchia</taxon>
        <taxon>Heteroconchia</taxon>
        <taxon>Palaeoheterodonta</taxon>
        <taxon>Unionida</taxon>
        <taxon>Unionoidea</taxon>
        <taxon>Unionidae</taxon>
        <taxon>Unioninae</taxon>
        <taxon>Sinanodonta</taxon>
    </lineage>
</organism>
<evidence type="ECO:0000313" key="1">
    <source>
        <dbReference type="EMBL" id="KAL3859761.1"/>
    </source>
</evidence>
<dbReference type="AlphaFoldDB" id="A0ABD3VDV0"/>
<accession>A0ABD3VDV0</accession>
<dbReference type="SUPFAM" id="SSF57414">
    <property type="entry name" value="Hairpin loop containing domain-like"/>
    <property type="match status" value="1"/>
</dbReference>
<evidence type="ECO:0008006" key="3">
    <source>
        <dbReference type="Google" id="ProtNLM"/>
    </source>
</evidence>
<proteinExistence type="predicted"/>
<dbReference type="Proteomes" id="UP001634394">
    <property type="component" value="Unassembled WGS sequence"/>
</dbReference>
<reference evidence="1 2" key="1">
    <citation type="submission" date="2024-11" db="EMBL/GenBank/DDBJ databases">
        <title>Chromosome-level genome assembly of the freshwater bivalve Anodonta woodiana.</title>
        <authorList>
            <person name="Chen X."/>
        </authorList>
    </citation>
    <scope>NUCLEOTIDE SEQUENCE [LARGE SCALE GENOMIC DNA]</scope>
    <source>
        <strain evidence="1">MN2024</strain>
        <tissue evidence="1">Gills</tissue>
    </source>
</reference>
<dbReference type="EMBL" id="JBJQND010000012">
    <property type="protein sequence ID" value="KAL3859761.1"/>
    <property type="molecule type" value="Genomic_DNA"/>
</dbReference>
<keyword evidence="2" id="KW-1185">Reference proteome</keyword>
<name>A0ABD3VDV0_SINWO</name>
<protein>
    <recommendedName>
        <fullName evidence="3">Apple domain-containing protein</fullName>
    </recommendedName>
</protein>
<sequence length="117" mass="13150">MPVLGSGNVREIVAKAVPLSNRALYVNPVVNVTAASTLQCAKFCIQHQCQSFNFAKPSTCELLDTYLCRENVVLEVRFGYMYFDVEWGDDVRIANDFRQLSDCINQGRCSPKCCESE</sequence>
<evidence type="ECO:0000313" key="2">
    <source>
        <dbReference type="Proteomes" id="UP001634394"/>
    </source>
</evidence>